<evidence type="ECO:0000313" key="4">
    <source>
        <dbReference type="Proteomes" id="UP001519325"/>
    </source>
</evidence>
<name>A0ABS4QNP4_9NOCA</name>
<feature type="compositionally biased region" description="Gly residues" evidence="1">
    <location>
        <begin position="79"/>
        <end position="92"/>
    </location>
</feature>
<evidence type="ECO:0000313" key="3">
    <source>
        <dbReference type="EMBL" id="MBP2193323.1"/>
    </source>
</evidence>
<feature type="compositionally biased region" description="Low complexity" evidence="1">
    <location>
        <begin position="47"/>
        <end position="65"/>
    </location>
</feature>
<comment type="caution">
    <text evidence="3">The sequence shown here is derived from an EMBL/GenBank/DDBJ whole genome shotgun (WGS) entry which is preliminary data.</text>
</comment>
<proteinExistence type="predicted"/>
<dbReference type="EMBL" id="JAGGMR010000001">
    <property type="protein sequence ID" value="MBP2193323.1"/>
    <property type="molecule type" value="Genomic_DNA"/>
</dbReference>
<gene>
    <name evidence="3" type="ORF">BJ987_006224</name>
</gene>
<reference evidence="3 4" key="1">
    <citation type="submission" date="2021-03" db="EMBL/GenBank/DDBJ databases">
        <title>Sequencing the genomes of 1000 actinobacteria strains.</title>
        <authorList>
            <person name="Klenk H.-P."/>
        </authorList>
    </citation>
    <scope>NUCLEOTIDE SEQUENCE [LARGE SCALE GENOMIC DNA]</scope>
    <source>
        <strain evidence="3 4">DSM 45516</strain>
    </source>
</reference>
<keyword evidence="2" id="KW-0812">Transmembrane</keyword>
<dbReference type="RefSeq" id="WP_209896600.1">
    <property type="nucleotide sequence ID" value="NZ_JAGGMR010000001.1"/>
</dbReference>
<protein>
    <submittedName>
        <fullName evidence="3">Uncharacterized protein</fullName>
    </submittedName>
</protein>
<keyword evidence="4" id="KW-1185">Reference proteome</keyword>
<sequence length="92" mass="8682">MVFITIIGVISVFGAVVGFASGDWGFGFSCLGFAVVTVIIAGAVRDTGSGRARTRGRSGSWRAGSGILGSSGGDSDSGSDGGGCGGGCGGGG</sequence>
<feature type="transmembrane region" description="Helical" evidence="2">
    <location>
        <begin position="24"/>
        <end position="44"/>
    </location>
</feature>
<dbReference type="Proteomes" id="UP001519325">
    <property type="component" value="Unassembled WGS sequence"/>
</dbReference>
<keyword evidence="2" id="KW-1133">Transmembrane helix</keyword>
<evidence type="ECO:0000256" key="1">
    <source>
        <dbReference type="SAM" id="MobiDB-lite"/>
    </source>
</evidence>
<evidence type="ECO:0000256" key="2">
    <source>
        <dbReference type="SAM" id="Phobius"/>
    </source>
</evidence>
<accession>A0ABS4QNP4</accession>
<keyword evidence="2" id="KW-0472">Membrane</keyword>
<organism evidence="3 4">
    <name type="scientific">Nocardia goodfellowii</name>
    <dbReference type="NCBI Taxonomy" id="882446"/>
    <lineage>
        <taxon>Bacteria</taxon>
        <taxon>Bacillati</taxon>
        <taxon>Actinomycetota</taxon>
        <taxon>Actinomycetes</taxon>
        <taxon>Mycobacteriales</taxon>
        <taxon>Nocardiaceae</taxon>
        <taxon>Nocardia</taxon>
    </lineage>
</organism>
<feature type="region of interest" description="Disordered" evidence="1">
    <location>
        <begin position="47"/>
        <end position="92"/>
    </location>
</feature>